<evidence type="ECO:0000313" key="4">
    <source>
        <dbReference type="Proteomes" id="UP001153076"/>
    </source>
</evidence>
<name>A0A9Q1KAM4_9CARY</name>
<feature type="region of interest" description="Disordered" evidence="1">
    <location>
        <begin position="116"/>
        <end position="152"/>
    </location>
</feature>
<gene>
    <name evidence="3" type="ORF">Cgig2_021797</name>
</gene>
<protein>
    <recommendedName>
        <fullName evidence="2">PB1-like domain-containing protein</fullName>
    </recommendedName>
</protein>
<evidence type="ECO:0000313" key="3">
    <source>
        <dbReference type="EMBL" id="KAJ8439383.1"/>
    </source>
</evidence>
<dbReference type="InterPro" id="IPR058594">
    <property type="entry name" value="PB1-like_dom_pln"/>
</dbReference>
<dbReference type="Proteomes" id="UP001153076">
    <property type="component" value="Unassembled WGS sequence"/>
</dbReference>
<sequence length="152" mass="17311">MLPSKNSSHGTLKAYLSSSKLRVEVKVPNLMYGLWEMKKVECDYLGVDNMTSIVIELGYSERRIKKIYYRKPNLPFEDSLVSIESDEEVRELIVLSKSFEYVSLYIEHNDEPQCVVSANNGNESNDDDGDSDCMAGDKYDEYGSKVEDEEVA</sequence>
<evidence type="ECO:0000259" key="2">
    <source>
        <dbReference type="Pfam" id="PF26130"/>
    </source>
</evidence>
<organism evidence="3 4">
    <name type="scientific">Carnegiea gigantea</name>
    <dbReference type="NCBI Taxonomy" id="171969"/>
    <lineage>
        <taxon>Eukaryota</taxon>
        <taxon>Viridiplantae</taxon>
        <taxon>Streptophyta</taxon>
        <taxon>Embryophyta</taxon>
        <taxon>Tracheophyta</taxon>
        <taxon>Spermatophyta</taxon>
        <taxon>Magnoliopsida</taxon>
        <taxon>eudicotyledons</taxon>
        <taxon>Gunneridae</taxon>
        <taxon>Pentapetalae</taxon>
        <taxon>Caryophyllales</taxon>
        <taxon>Cactineae</taxon>
        <taxon>Cactaceae</taxon>
        <taxon>Cactoideae</taxon>
        <taxon>Echinocereeae</taxon>
        <taxon>Carnegiea</taxon>
    </lineage>
</organism>
<feature type="domain" description="PB1-like" evidence="2">
    <location>
        <begin position="37"/>
        <end position="108"/>
    </location>
</feature>
<proteinExistence type="predicted"/>
<dbReference type="AlphaFoldDB" id="A0A9Q1KAM4"/>
<dbReference type="Pfam" id="PF26130">
    <property type="entry name" value="PB1-like"/>
    <property type="match status" value="1"/>
</dbReference>
<feature type="compositionally biased region" description="Basic and acidic residues" evidence="1">
    <location>
        <begin position="135"/>
        <end position="146"/>
    </location>
</feature>
<keyword evidence="4" id="KW-1185">Reference proteome</keyword>
<comment type="caution">
    <text evidence="3">The sequence shown here is derived from an EMBL/GenBank/DDBJ whole genome shotgun (WGS) entry which is preliminary data.</text>
</comment>
<dbReference type="EMBL" id="JAKOGI010000221">
    <property type="protein sequence ID" value="KAJ8439383.1"/>
    <property type="molecule type" value="Genomic_DNA"/>
</dbReference>
<evidence type="ECO:0000256" key="1">
    <source>
        <dbReference type="SAM" id="MobiDB-lite"/>
    </source>
</evidence>
<accession>A0A9Q1KAM4</accession>
<reference evidence="3" key="1">
    <citation type="submission" date="2022-04" db="EMBL/GenBank/DDBJ databases">
        <title>Carnegiea gigantea Genome sequencing and assembly v2.</title>
        <authorList>
            <person name="Copetti D."/>
            <person name="Sanderson M.J."/>
            <person name="Burquez A."/>
            <person name="Wojciechowski M.F."/>
        </authorList>
    </citation>
    <scope>NUCLEOTIDE SEQUENCE</scope>
    <source>
        <strain evidence="3">SGP5-SGP5p</strain>
        <tissue evidence="3">Aerial part</tissue>
    </source>
</reference>